<organism evidence="1 2">
    <name type="scientific">Variovorax soli</name>
    <dbReference type="NCBI Taxonomy" id="376815"/>
    <lineage>
        <taxon>Bacteria</taxon>
        <taxon>Pseudomonadati</taxon>
        <taxon>Pseudomonadota</taxon>
        <taxon>Betaproteobacteria</taxon>
        <taxon>Burkholderiales</taxon>
        <taxon>Comamonadaceae</taxon>
        <taxon>Variovorax</taxon>
    </lineage>
</organism>
<reference evidence="1 2" key="1">
    <citation type="submission" date="2023-07" db="EMBL/GenBank/DDBJ databases">
        <title>Sorghum-associated microbial communities from plants grown in Nebraska, USA.</title>
        <authorList>
            <person name="Schachtman D."/>
        </authorList>
    </citation>
    <scope>NUCLEOTIDE SEQUENCE [LARGE SCALE GENOMIC DNA]</scope>
    <source>
        <strain evidence="1 2">DS1781</strain>
    </source>
</reference>
<comment type="caution">
    <text evidence="1">The sequence shown here is derived from an EMBL/GenBank/DDBJ whole genome shotgun (WGS) entry which is preliminary data.</text>
</comment>
<evidence type="ECO:0000313" key="2">
    <source>
        <dbReference type="Proteomes" id="UP001184230"/>
    </source>
</evidence>
<keyword evidence="2" id="KW-1185">Reference proteome</keyword>
<dbReference type="RefSeq" id="WP_309902481.1">
    <property type="nucleotide sequence ID" value="NZ_JAVDRF010000005.1"/>
</dbReference>
<accession>A0ABU1NEV6</accession>
<name>A0ABU1NEV6_9BURK</name>
<gene>
    <name evidence="1" type="ORF">J2739_002745</name>
</gene>
<evidence type="ECO:0000313" key="1">
    <source>
        <dbReference type="EMBL" id="MDR6536972.1"/>
    </source>
</evidence>
<dbReference type="EMBL" id="JAVDRF010000005">
    <property type="protein sequence ID" value="MDR6536972.1"/>
    <property type="molecule type" value="Genomic_DNA"/>
</dbReference>
<sequence>MNATLSTTERIDACKVALNDNFIRNTYQPVLNAAGSASELEAKIQALRDIYSEAWSIDTRTQAASILEALGIATTSAKLLAASQKQFLTVAMDRLLTVLAARRGPQADRDWTRAQQTSLILGNTPEEIEFVLDLAQANASMDQRRAEYYEYALPLAQQSGDLTRIDREWKKVQGSLWADPFLQRWTKKASCAKTEI</sequence>
<proteinExistence type="predicted"/>
<protein>
    <submittedName>
        <fullName evidence="1">Uncharacterized protein</fullName>
    </submittedName>
</protein>
<dbReference type="Proteomes" id="UP001184230">
    <property type="component" value="Unassembled WGS sequence"/>
</dbReference>